<dbReference type="Gene3D" id="3.40.50.300">
    <property type="entry name" value="P-loop containing nucleotide triphosphate hydrolases"/>
    <property type="match status" value="1"/>
</dbReference>
<proteinExistence type="predicted"/>
<dbReference type="EMBL" id="BAAARB010000003">
    <property type="protein sequence ID" value="GAA2372002.1"/>
    <property type="molecule type" value="Genomic_DNA"/>
</dbReference>
<protein>
    <submittedName>
        <fullName evidence="10">Thiol reductant ABC exporter subunit CydD</fullName>
    </submittedName>
</protein>
<evidence type="ECO:0000256" key="6">
    <source>
        <dbReference type="ARBA" id="ARBA00023136"/>
    </source>
</evidence>
<evidence type="ECO:0000259" key="8">
    <source>
        <dbReference type="PROSITE" id="PS50893"/>
    </source>
</evidence>
<dbReference type="PANTHER" id="PTHR24221">
    <property type="entry name" value="ATP-BINDING CASSETTE SUB-FAMILY B"/>
    <property type="match status" value="1"/>
</dbReference>
<dbReference type="Pfam" id="PF00005">
    <property type="entry name" value="ABC_tran"/>
    <property type="match status" value="1"/>
</dbReference>
<dbReference type="SUPFAM" id="SSF52540">
    <property type="entry name" value="P-loop containing nucleoside triphosphate hydrolases"/>
    <property type="match status" value="1"/>
</dbReference>
<dbReference type="InterPro" id="IPR036640">
    <property type="entry name" value="ABC1_TM_sf"/>
</dbReference>
<reference evidence="10 11" key="1">
    <citation type="journal article" date="2019" name="Int. J. Syst. Evol. Microbiol.">
        <title>The Global Catalogue of Microorganisms (GCM) 10K type strain sequencing project: providing services to taxonomists for standard genome sequencing and annotation.</title>
        <authorList>
            <consortium name="The Broad Institute Genomics Platform"/>
            <consortium name="The Broad Institute Genome Sequencing Center for Infectious Disease"/>
            <person name="Wu L."/>
            <person name="Ma J."/>
        </authorList>
    </citation>
    <scope>NUCLEOTIDE SEQUENCE [LARGE SCALE GENOMIC DNA]</scope>
    <source>
        <strain evidence="10 11">JCM 16227</strain>
    </source>
</reference>
<dbReference type="InterPro" id="IPR039421">
    <property type="entry name" value="Type_1_exporter"/>
</dbReference>
<dbReference type="NCBIfam" id="TIGR02857">
    <property type="entry name" value="CydD"/>
    <property type="match status" value="1"/>
</dbReference>
<feature type="transmembrane region" description="Helical" evidence="7">
    <location>
        <begin position="172"/>
        <end position="195"/>
    </location>
</feature>
<dbReference type="InterPro" id="IPR003593">
    <property type="entry name" value="AAA+_ATPase"/>
</dbReference>
<evidence type="ECO:0000256" key="1">
    <source>
        <dbReference type="ARBA" id="ARBA00004651"/>
    </source>
</evidence>
<evidence type="ECO:0000313" key="10">
    <source>
        <dbReference type="EMBL" id="GAA2372002.1"/>
    </source>
</evidence>
<dbReference type="CDD" id="cd03228">
    <property type="entry name" value="ABCC_MRP_Like"/>
    <property type="match status" value="1"/>
</dbReference>
<feature type="transmembrane region" description="Helical" evidence="7">
    <location>
        <begin position="28"/>
        <end position="54"/>
    </location>
</feature>
<comment type="caution">
    <text evidence="10">The sequence shown here is derived from an EMBL/GenBank/DDBJ whole genome shotgun (WGS) entry which is preliminary data.</text>
</comment>
<name>A0ABN3H826_9ACTN</name>
<dbReference type="PANTHER" id="PTHR24221:SF590">
    <property type="entry name" value="COMPONENT LINKED WITH THE ASSEMBLY OF CYTOCHROME' TRANSPORT TRANSMEMBRANE ATP-BINDING PROTEIN ABC TRANSPORTER CYDD-RELATED"/>
    <property type="match status" value="1"/>
</dbReference>
<keyword evidence="3" id="KW-0547">Nucleotide-binding</keyword>
<dbReference type="Pfam" id="PF00664">
    <property type="entry name" value="ABC_membrane"/>
    <property type="match status" value="1"/>
</dbReference>
<dbReference type="Proteomes" id="UP001501170">
    <property type="component" value="Unassembled WGS sequence"/>
</dbReference>
<evidence type="ECO:0000313" key="11">
    <source>
        <dbReference type="Proteomes" id="UP001501170"/>
    </source>
</evidence>
<keyword evidence="2 7" id="KW-0812">Transmembrane</keyword>
<dbReference type="InterPro" id="IPR027417">
    <property type="entry name" value="P-loop_NTPase"/>
</dbReference>
<evidence type="ECO:0000259" key="9">
    <source>
        <dbReference type="PROSITE" id="PS50929"/>
    </source>
</evidence>
<sequence length="575" mass="60382">MTEPRTTSRRRPPLDPRLLRASRSARRYVVASAAFAIGNVVAVVASAIALAGLLSEVITDPAARGFAAQSVHLTVLAVALTARGAMSYFGDRVSRRAAHATIDELRVAALDTLTDPGQTSPRRLLDEREHALTVVLRGLDRLSDYLSGYLPALLSTVVITPLIVVVELWTDPISGVIIIVTLPLIPVFMVLIGLVTRDRTRRKLAAMSRQNAQLVDLMTGLPTLRALGRAQGPAGQVAELGERLHRSTMGSLRIAFLSGAVLELLATLSVALVAVSIGLRLVFGEMSLYAGVLALVLAPEAYLPLRQIGAQFHNAEDGVAAADDVLDLIESGRAASRGTARAAASGEAEASSRPGEVGVTVELDRLGIRGRDGWAPRGLSATARPGELTVFTGPNGAGKSTVLAAVLGLHTPDEGRVLIAGRDLASLDRDAHYGRLVWLPQHPVIVPGTVAENLDLFGELPKEAVAEAMRASAFDEILADLPDGMDSVLGSGGAGLSAGQRQRLALTRTMASPARLLLLDEPTAHLDEGTAGRVIAALVDRARAGDTVIVVSHQKGVLSAADAVVDFAKELSDGR</sequence>
<dbReference type="Gene3D" id="1.20.1560.10">
    <property type="entry name" value="ABC transporter type 1, transmembrane domain"/>
    <property type="match status" value="1"/>
</dbReference>
<feature type="transmembrane region" description="Helical" evidence="7">
    <location>
        <begin position="254"/>
        <end position="282"/>
    </location>
</feature>
<keyword evidence="5 7" id="KW-1133">Transmembrane helix</keyword>
<dbReference type="InterPro" id="IPR014216">
    <property type="entry name" value="ABC_transptr_CydD"/>
</dbReference>
<keyword evidence="4" id="KW-0067">ATP-binding</keyword>
<gene>
    <name evidence="10" type="primary">cydD</name>
    <name evidence="10" type="ORF">GCM10009855_09160</name>
</gene>
<feature type="transmembrane region" description="Helical" evidence="7">
    <location>
        <begin position="146"/>
        <end position="166"/>
    </location>
</feature>
<dbReference type="RefSeq" id="WP_346075122.1">
    <property type="nucleotide sequence ID" value="NZ_BAAARB010000003.1"/>
</dbReference>
<organism evidence="10 11">
    <name type="scientific">Gordonia cholesterolivorans</name>
    <dbReference type="NCBI Taxonomy" id="559625"/>
    <lineage>
        <taxon>Bacteria</taxon>
        <taxon>Bacillati</taxon>
        <taxon>Actinomycetota</taxon>
        <taxon>Actinomycetes</taxon>
        <taxon>Mycobacteriales</taxon>
        <taxon>Gordoniaceae</taxon>
        <taxon>Gordonia</taxon>
    </lineage>
</organism>
<evidence type="ECO:0000256" key="7">
    <source>
        <dbReference type="SAM" id="Phobius"/>
    </source>
</evidence>
<dbReference type="InterPro" id="IPR011527">
    <property type="entry name" value="ABC1_TM_dom"/>
</dbReference>
<dbReference type="PROSITE" id="PS50929">
    <property type="entry name" value="ABC_TM1F"/>
    <property type="match status" value="1"/>
</dbReference>
<keyword evidence="11" id="KW-1185">Reference proteome</keyword>
<feature type="domain" description="ABC transporter" evidence="8">
    <location>
        <begin position="361"/>
        <end position="572"/>
    </location>
</feature>
<feature type="transmembrane region" description="Helical" evidence="7">
    <location>
        <begin position="66"/>
        <end position="86"/>
    </location>
</feature>
<dbReference type="CDD" id="cd18584">
    <property type="entry name" value="ABC_6TM_AarD_CydD"/>
    <property type="match status" value="1"/>
</dbReference>
<dbReference type="PROSITE" id="PS50893">
    <property type="entry name" value="ABC_TRANSPORTER_2"/>
    <property type="match status" value="1"/>
</dbReference>
<comment type="subcellular location">
    <subcellularLocation>
        <location evidence="1">Cell membrane</location>
        <topology evidence="1">Multi-pass membrane protein</topology>
    </subcellularLocation>
</comment>
<dbReference type="SMART" id="SM00382">
    <property type="entry name" value="AAA"/>
    <property type="match status" value="1"/>
</dbReference>
<evidence type="ECO:0000256" key="5">
    <source>
        <dbReference type="ARBA" id="ARBA00022989"/>
    </source>
</evidence>
<evidence type="ECO:0000256" key="2">
    <source>
        <dbReference type="ARBA" id="ARBA00022692"/>
    </source>
</evidence>
<keyword evidence="6 7" id="KW-0472">Membrane</keyword>
<evidence type="ECO:0000256" key="3">
    <source>
        <dbReference type="ARBA" id="ARBA00022741"/>
    </source>
</evidence>
<dbReference type="InterPro" id="IPR003439">
    <property type="entry name" value="ABC_transporter-like_ATP-bd"/>
</dbReference>
<dbReference type="SUPFAM" id="SSF90123">
    <property type="entry name" value="ABC transporter transmembrane region"/>
    <property type="match status" value="1"/>
</dbReference>
<evidence type="ECO:0000256" key="4">
    <source>
        <dbReference type="ARBA" id="ARBA00022840"/>
    </source>
</evidence>
<feature type="domain" description="ABC transmembrane type-1" evidence="9">
    <location>
        <begin position="30"/>
        <end position="317"/>
    </location>
</feature>
<accession>A0ABN3H826</accession>